<proteinExistence type="predicted"/>
<dbReference type="RefSeq" id="WP_171185565.1">
    <property type="nucleotide sequence ID" value="NZ_WTPX01000038.1"/>
</dbReference>
<accession>A0ABX1VDI9</accession>
<comment type="caution">
    <text evidence="1">The sequence shown here is derived from an EMBL/GenBank/DDBJ whole genome shotgun (WGS) entry which is preliminary data.</text>
</comment>
<protein>
    <recommendedName>
        <fullName evidence="3">Cyclase</fullName>
    </recommendedName>
</protein>
<gene>
    <name evidence="1" type="ORF">LzC2_15610</name>
</gene>
<sequence>MKHLLVRHQVADFDAWKPGYDEHRSARQASGLRDLKVMQGANDRGDVVLLFEVVDESRAREFIASSDLASKMRELGVVGEPTVLFLDGHA</sequence>
<evidence type="ECO:0000313" key="1">
    <source>
        <dbReference type="EMBL" id="NNJ25491.1"/>
    </source>
</evidence>
<dbReference type="EMBL" id="WTPX01000038">
    <property type="protein sequence ID" value="NNJ25491.1"/>
    <property type="molecule type" value="Genomic_DNA"/>
</dbReference>
<name>A0ABX1VDI9_9PLAN</name>
<organism evidence="1 2">
    <name type="scientific">Alienimonas chondri</name>
    <dbReference type="NCBI Taxonomy" id="2681879"/>
    <lineage>
        <taxon>Bacteria</taxon>
        <taxon>Pseudomonadati</taxon>
        <taxon>Planctomycetota</taxon>
        <taxon>Planctomycetia</taxon>
        <taxon>Planctomycetales</taxon>
        <taxon>Planctomycetaceae</taxon>
        <taxon>Alienimonas</taxon>
    </lineage>
</organism>
<evidence type="ECO:0008006" key="3">
    <source>
        <dbReference type="Google" id="ProtNLM"/>
    </source>
</evidence>
<keyword evidence="2" id="KW-1185">Reference proteome</keyword>
<dbReference type="Proteomes" id="UP000609651">
    <property type="component" value="Unassembled WGS sequence"/>
</dbReference>
<evidence type="ECO:0000313" key="2">
    <source>
        <dbReference type="Proteomes" id="UP000609651"/>
    </source>
</evidence>
<reference evidence="1 2" key="1">
    <citation type="journal article" date="2020" name="Syst. Appl. Microbiol.">
        <title>Alienimonas chondri sp. nov., a novel planctomycete isolated from the biofilm of the red alga Chondrus crispus.</title>
        <authorList>
            <person name="Vitorino I."/>
            <person name="Albuquerque L."/>
            <person name="Wiegand S."/>
            <person name="Kallscheuer N."/>
            <person name="da Costa M.S."/>
            <person name="Lobo-da-Cunha A."/>
            <person name="Jogler C."/>
            <person name="Lage O.M."/>
        </authorList>
    </citation>
    <scope>NUCLEOTIDE SEQUENCE [LARGE SCALE GENOMIC DNA]</scope>
    <source>
        <strain evidence="1 2">LzC2</strain>
    </source>
</reference>